<feature type="domain" description="3-dehydroquinate synthase C-terminal" evidence="13">
    <location>
        <begin position="177"/>
        <end position="319"/>
    </location>
</feature>
<evidence type="ECO:0000256" key="10">
    <source>
        <dbReference type="ARBA" id="ARBA00023285"/>
    </source>
</evidence>
<dbReference type="RefSeq" id="WP_166399319.1">
    <property type="nucleotide sequence ID" value="NZ_JAANAS010000024.1"/>
</dbReference>
<evidence type="ECO:0000256" key="4">
    <source>
        <dbReference type="ARBA" id="ARBA00003485"/>
    </source>
</evidence>
<dbReference type="InterPro" id="IPR050071">
    <property type="entry name" value="Dehydroquinate_synthase"/>
</dbReference>
<dbReference type="PANTHER" id="PTHR43622">
    <property type="entry name" value="3-DEHYDROQUINATE SYNTHASE"/>
    <property type="match status" value="1"/>
</dbReference>
<dbReference type="FunFam" id="3.40.50.1970:FF:000007">
    <property type="entry name" value="Pentafunctional AROM polypeptide"/>
    <property type="match status" value="1"/>
</dbReference>
<protein>
    <recommendedName>
        <fullName evidence="11">3-dehydroquinate synthase</fullName>
        <ecNumber evidence="11">4.2.3.4</ecNumber>
    </recommendedName>
</protein>
<keyword evidence="8" id="KW-0520">NAD</keyword>
<dbReference type="InterPro" id="IPR030963">
    <property type="entry name" value="DHQ_synth_fam"/>
</dbReference>
<evidence type="ECO:0000256" key="11">
    <source>
        <dbReference type="NCBIfam" id="TIGR01357"/>
    </source>
</evidence>
<evidence type="ECO:0000259" key="12">
    <source>
        <dbReference type="Pfam" id="PF01761"/>
    </source>
</evidence>
<evidence type="ECO:0000256" key="1">
    <source>
        <dbReference type="ARBA" id="ARBA00001911"/>
    </source>
</evidence>
<keyword evidence="7" id="KW-0862">Zinc</keyword>
<organism evidence="14 15">
    <name type="scientific">Psychroflexus maritimus</name>
    <dbReference type="NCBI Taxonomy" id="2714865"/>
    <lineage>
        <taxon>Bacteria</taxon>
        <taxon>Pseudomonadati</taxon>
        <taxon>Bacteroidota</taxon>
        <taxon>Flavobacteriia</taxon>
        <taxon>Flavobacteriales</taxon>
        <taxon>Flavobacteriaceae</taxon>
        <taxon>Psychroflexus</taxon>
    </lineage>
</organism>
<keyword evidence="15" id="KW-1185">Reference proteome</keyword>
<comment type="cofactor">
    <cofactor evidence="2">
        <name>Co(2+)</name>
        <dbReference type="ChEBI" id="CHEBI:48828"/>
    </cofactor>
</comment>
<evidence type="ECO:0000256" key="2">
    <source>
        <dbReference type="ARBA" id="ARBA00001941"/>
    </source>
</evidence>
<dbReference type="NCBIfam" id="TIGR01357">
    <property type="entry name" value="aroB"/>
    <property type="match status" value="1"/>
</dbReference>
<evidence type="ECO:0000259" key="13">
    <source>
        <dbReference type="Pfam" id="PF24621"/>
    </source>
</evidence>
<dbReference type="Proteomes" id="UP000643701">
    <property type="component" value="Unassembled WGS sequence"/>
</dbReference>
<dbReference type="EMBL" id="JAANAS010000024">
    <property type="protein sequence ID" value="NGZ89050.1"/>
    <property type="molecule type" value="Genomic_DNA"/>
</dbReference>
<feature type="domain" description="3-dehydroquinate synthase N-terminal" evidence="12">
    <location>
        <begin position="63"/>
        <end position="175"/>
    </location>
</feature>
<dbReference type="EC" id="4.2.3.4" evidence="11"/>
<keyword evidence="6" id="KW-0547">Nucleotide-binding</keyword>
<dbReference type="GO" id="GO:0005737">
    <property type="term" value="C:cytoplasm"/>
    <property type="evidence" value="ECO:0007669"/>
    <property type="project" value="InterPro"/>
</dbReference>
<keyword evidence="10" id="KW-0170">Cobalt</keyword>
<dbReference type="SUPFAM" id="SSF56796">
    <property type="entry name" value="Dehydroquinate synthase-like"/>
    <property type="match status" value="1"/>
</dbReference>
<evidence type="ECO:0000256" key="3">
    <source>
        <dbReference type="ARBA" id="ARBA00001947"/>
    </source>
</evidence>
<sequence length="358" mass="40126">MNERISFDNSEIIVSQTAENELSNWINSMAYSKIFILVDENTHVHCLTKFLKNFPTELPIEVIEIPAGEENKTITTCVQVWESLADLKADRNSVLINLGGGVVTDLGGFIASTYRRGIDFFHFPTSLLAMVDAAIGGKNGVDLGSLKNQVGVIQFPTKVYVNTTYLNTLPPKEMKSGLAEMLKHGLIKGLAYWEKFEQMHQMNISALDELILESIQIKSSIVQKDPNENGLRKTLNFGHTLGHAIESHFLNHPQKYLLHGEAIAVGMILASFLSVQLNQFSENDLSRISALIGKYFTKIEFTSKDISQIIELTKFDKKNFGNQVNFVLLDQIGKCKIDCQVPESLINDAFNYYDSLKL</sequence>
<comment type="function">
    <text evidence="4">Catalyzes the conversion of 3-deoxy-D-arabino-heptulosonate 7-phosphate (DAHP) to dehydroquinate (DHQ).</text>
</comment>
<comment type="cofactor">
    <cofactor evidence="1">
        <name>NAD(+)</name>
        <dbReference type="ChEBI" id="CHEBI:57540"/>
    </cofactor>
</comment>
<evidence type="ECO:0000313" key="15">
    <source>
        <dbReference type="Proteomes" id="UP000643701"/>
    </source>
</evidence>
<evidence type="ECO:0000256" key="9">
    <source>
        <dbReference type="ARBA" id="ARBA00023239"/>
    </source>
</evidence>
<dbReference type="CDD" id="cd08195">
    <property type="entry name" value="DHQS"/>
    <property type="match status" value="1"/>
</dbReference>
<dbReference type="PANTHER" id="PTHR43622:SF1">
    <property type="entry name" value="3-DEHYDROQUINATE SYNTHASE"/>
    <property type="match status" value="1"/>
</dbReference>
<dbReference type="Gene3D" id="3.40.50.1970">
    <property type="match status" value="1"/>
</dbReference>
<evidence type="ECO:0000256" key="7">
    <source>
        <dbReference type="ARBA" id="ARBA00022833"/>
    </source>
</evidence>
<dbReference type="GO" id="GO:0003856">
    <property type="term" value="F:3-dehydroquinate synthase activity"/>
    <property type="evidence" value="ECO:0007669"/>
    <property type="project" value="UniProtKB-UniRule"/>
</dbReference>
<accession>A0A967ACB8</accession>
<dbReference type="GO" id="GO:0009073">
    <property type="term" value="P:aromatic amino acid family biosynthetic process"/>
    <property type="evidence" value="ECO:0007669"/>
    <property type="project" value="InterPro"/>
</dbReference>
<dbReference type="InterPro" id="IPR030960">
    <property type="entry name" value="DHQS/DOIS_N"/>
</dbReference>
<dbReference type="PIRSF" id="PIRSF001455">
    <property type="entry name" value="DHQ_synth"/>
    <property type="match status" value="1"/>
</dbReference>
<dbReference type="Pfam" id="PF01761">
    <property type="entry name" value="DHQ_synthase"/>
    <property type="match status" value="1"/>
</dbReference>
<dbReference type="GO" id="GO:0046872">
    <property type="term" value="F:metal ion binding"/>
    <property type="evidence" value="ECO:0007669"/>
    <property type="project" value="UniProtKB-KW"/>
</dbReference>
<reference evidence="14" key="1">
    <citation type="submission" date="2020-03" db="EMBL/GenBank/DDBJ databases">
        <title>Psychroflexus Maritimus sp. nov., isolate from marine sediment.</title>
        <authorList>
            <person name="Zhong Y.-L."/>
        </authorList>
    </citation>
    <scope>NUCLEOTIDE SEQUENCE</scope>
    <source>
        <strain evidence="14">C1</strain>
    </source>
</reference>
<proteinExistence type="predicted"/>
<evidence type="ECO:0000256" key="8">
    <source>
        <dbReference type="ARBA" id="ARBA00023027"/>
    </source>
</evidence>
<dbReference type="InterPro" id="IPR056179">
    <property type="entry name" value="DHQS_C"/>
</dbReference>
<dbReference type="AlphaFoldDB" id="A0A967ACB8"/>
<evidence type="ECO:0000256" key="6">
    <source>
        <dbReference type="ARBA" id="ARBA00022741"/>
    </source>
</evidence>
<gene>
    <name evidence="14" type="primary">aroB</name>
    <name evidence="14" type="ORF">G7034_02145</name>
</gene>
<dbReference type="Gene3D" id="1.20.1090.10">
    <property type="entry name" value="Dehydroquinate synthase-like - alpha domain"/>
    <property type="match status" value="1"/>
</dbReference>
<dbReference type="Pfam" id="PF24621">
    <property type="entry name" value="DHQS_C"/>
    <property type="match status" value="1"/>
</dbReference>
<comment type="cofactor">
    <cofactor evidence="3">
        <name>Zn(2+)</name>
        <dbReference type="ChEBI" id="CHEBI:29105"/>
    </cofactor>
</comment>
<name>A0A967ACB8_9FLAO</name>
<evidence type="ECO:0000313" key="14">
    <source>
        <dbReference type="EMBL" id="NGZ89050.1"/>
    </source>
</evidence>
<evidence type="ECO:0000256" key="5">
    <source>
        <dbReference type="ARBA" id="ARBA00022723"/>
    </source>
</evidence>
<dbReference type="InterPro" id="IPR016037">
    <property type="entry name" value="DHQ_synth_AroB"/>
</dbReference>
<keyword evidence="5" id="KW-0479">Metal-binding</keyword>
<comment type="caution">
    <text evidence="14">The sequence shown here is derived from an EMBL/GenBank/DDBJ whole genome shotgun (WGS) entry which is preliminary data.</text>
</comment>
<dbReference type="GO" id="GO:0009423">
    <property type="term" value="P:chorismate biosynthetic process"/>
    <property type="evidence" value="ECO:0007669"/>
    <property type="project" value="UniProtKB-UniRule"/>
</dbReference>
<keyword evidence="9 14" id="KW-0456">Lyase</keyword>
<dbReference type="GO" id="GO:0000166">
    <property type="term" value="F:nucleotide binding"/>
    <property type="evidence" value="ECO:0007669"/>
    <property type="project" value="UniProtKB-KW"/>
</dbReference>